<evidence type="ECO:0000313" key="1">
    <source>
        <dbReference type="EMBL" id="KJV08016.1"/>
    </source>
</evidence>
<sequence>MKLITIAQFQKKHKLSRYWFFHFKGEKPIPDKMEKRCVRNVALYDEAALEKLLPNKSDDEELVTITKICSTKRHIGTITVFVSKKPRD</sequence>
<evidence type="ECO:0000313" key="2">
    <source>
        <dbReference type="Proteomes" id="UP000033684"/>
    </source>
</evidence>
<dbReference type="RefSeq" id="WP_045777787.1">
    <property type="nucleotide sequence ID" value="NZ_LAJX01000007.1"/>
</dbReference>
<gene>
    <name evidence="1" type="ORF">VZ94_00960</name>
</gene>
<name>A0A0F3IMS9_9GAMM</name>
<dbReference type="Proteomes" id="UP000033684">
    <property type="component" value="Unassembled WGS sequence"/>
</dbReference>
<accession>A0A0F3IMS9</accession>
<proteinExistence type="predicted"/>
<reference evidence="1 2" key="2">
    <citation type="journal article" date="2016" name="Microb. Ecol.">
        <title>Genome Characteristics of a Novel Type I Methanotroph (Sn10-6) Isolated from a Flooded Indian Rice Field.</title>
        <authorList>
            <person name="Rahalkar M.C."/>
            <person name="Pandit P.S."/>
            <person name="Dhakephalkar P.K."/>
            <person name="Pore S."/>
            <person name="Arora P."/>
            <person name="Kapse N."/>
        </authorList>
    </citation>
    <scope>NUCLEOTIDE SEQUENCE [LARGE SCALE GENOMIC DNA]</scope>
    <source>
        <strain evidence="1 2">Sn10-6</strain>
    </source>
</reference>
<dbReference type="AlphaFoldDB" id="A0A0F3IMS9"/>
<organism evidence="1 2">
    <name type="scientific">Methylocucumis oryzae</name>
    <dbReference type="NCBI Taxonomy" id="1632867"/>
    <lineage>
        <taxon>Bacteria</taxon>
        <taxon>Pseudomonadati</taxon>
        <taxon>Pseudomonadota</taxon>
        <taxon>Gammaproteobacteria</taxon>
        <taxon>Methylococcales</taxon>
        <taxon>Methylococcaceae</taxon>
        <taxon>Methylocucumis</taxon>
    </lineage>
</organism>
<reference evidence="2" key="1">
    <citation type="submission" date="2015-03" db="EMBL/GenBank/DDBJ databases">
        <title>Draft genome sequence of a novel methanotroph (Sn10-6) isolated from flooded ricefield rhizosphere in India.</title>
        <authorList>
            <person name="Pandit P.S."/>
            <person name="Pore S.D."/>
            <person name="Arora P."/>
            <person name="Kapse N.G."/>
            <person name="Dhakephalkar P.K."/>
            <person name="Rahalkar M.C."/>
        </authorList>
    </citation>
    <scope>NUCLEOTIDE SEQUENCE [LARGE SCALE GENOMIC DNA]</scope>
    <source>
        <strain evidence="2">Sn10-6</strain>
    </source>
</reference>
<comment type="caution">
    <text evidence="1">The sequence shown here is derived from an EMBL/GenBank/DDBJ whole genome shotgun (WGS) entry which is preliminary data.</text>
</comment>
<protein>
    <submittedName>
        <fullName evidence="1">Uncharacterized protein</fullName>
    </submittedName>
</protein>
<keyword evidence="2" id="KW-1185">Reference proteome</keyword>
<dbReference type="EMBL" id="LAJX01000007">
    <property type="protein sequence ID" value="KJV08016.1"/>
    <property type="molecule type" value="Genomic_DNA"/>
</dbReference>